<dbReference type="RefSeq" id="WP_078076812.1">
    <property type="nucleotide sequence ID" value="NZ_CP018047.1"/>
</dbReference>
<keyword evidence="2" id="KW-1185">Reference proteome</keyword>
<gene>
    <name evidence="1" type="ORF">BBN63_20370</name>
</gene>
<dbReference type="Proteomes" id="UP000189677">
    <property type="component" value="Chromosome"/>
</dbReference>
<protein>
    <submittedName>
        <fullName evidence="1">Uncharacterized protein</fullName>
    </submittedName>
</protein>
<organism evidence="1 2">
    <name type="scientific">Streptomyces niveus</name>
    <name type="common">Streptomyces spheroides</name>
    <dbReference type="NCBI Taxonomy" id="193462"/>
    <lineage>
        <taxon>Bacteria</taxon>
        <taxon>Bacillati</taxon>
        <taxon>Actinomycetota</taxon>
        <taxon>Actinomycetes</taxon>
        <taxon>Kitasatosporales</taxon>
        <taxon>Streptomycetaceae</taxon>
        <taxon>Streptomyces</taxon>
    </lineage>
</organism>
<accession>A0A1U9QVD6</accession>
<evidence type="ECO:0000313" key="2">
    <source>
        <dbReference type="Proteomes" id="UP000189677"/>
    </source>
</evidence>
<name>A0A1U9QVD6_STRNV</name>
<dbReference type="KEGG" id="snw:BBN63_20370"/>
<sequence>MTSTNTAQGTPQYAPLLGTLTVIPWTGEASDGERNPPFLLAYSLGDGRDGADAGAEAMRAVIKEIGLHTGAGVVDAGESPNVPITLLVQAGRAVLTMPYLKAQCAVPPEWEEDARATGGVYFIIATRPWPEGTPGKPVSEEALRAFVGDEEVLTGAAHCLVPVSSLRG</sequence>
<evidence type="ECO:0000313" key="1">
    <source>
        <dbReference type="EMBL" id="AQU68218.1"/>
    </source>
</evidence>
<dbReference type="AlphaFoldDB" id="A0A1U9QVD6"/>
<dbReference type="EMBL" id="CP018047">
    <property type="protein sequence ID" value="AQU68218.1"/>
    <property type="molecule type" value="Genomic_DNA"/>
</dbReference>
<dbReference type="InterPro" id="IPR045993">
    <property type="entry name" value="DUF5949"/>
</dbReference>
<dbReference type="Pfam" id="PF19374">
    <property type="entry name" value="DUF5949"/>
    <property type="match status" value="1"/>
</dbReference>
<reference evidence="1 2" key="1">
    <citation type="submission" date="2016-11" db="EMBL/GenBank/DDBJ databases">
        <title>Complete genome sequence of Streptomyces niveus SCSIO 3406.</title>
        <authorList>
            <person name="Zhu Q."/>
            <person name="Cheng W."/>
            <person name="Song Y."/>
            <person name="Li Q."/>
            <person name="Ju J."/>
        </authorList>
    </citation>
    <scope>NUCLEOTIDE SEQUENCE [LARGE SCALE GENOMIC DNA]</scope>
    <source>
        <strain evidence="1 2">SCSIO 3406</strain>
    </source>
</reference>
<proteinExistence type="predicted"/>